<dbReference type="EMBL" id="BAABRL010000006">
    <property type="protein sequence ID" value="GAA5495953.1"/>
    <property type="molecule type" value="Genomic_DNA"/>
</dbReference>
<protein>
    <submittedName>
        <fullName evidence="2">Uncharacterized protein</fullName>
    </submittedName>
</protein>
<accession>A0ABP9UZT4</accession>
<keyword evidence="1" id="KW-1133">Transmembrane helix</keyword>
<dbReference type="RefSeq" id="WP_346188688.1">
    <property type="nucleotide sequence ID" value="NZ_BAABRL010000006.1"/>
</dbReference>
<comment type="caution">
    <text evidence="2">The sequence shown here is derived from an EMBL/GenBank/DDBJ whole genome shotgun (WGS) entry which is preliminary data.</text>
</comment>
<name>A0ABP9UZT4_9BACT</name>
<gene>
    <name evidence="2" type="ORF">Rhal01_02134</name>
</gene>
<dbReference type="Proteomes" id="UP001424741">
    <property type="component" value="Unassembled WGS sequence"/>
</dbReference>
<feature type="transmembrane region" description="Helical" evidence="1">
    <location>
        <begin position="197"/>
        <end position="215"/>
    </location>
</feature>
<feature type="transmembrane region" description="Helical" evidence="1">
    <location>
        <begin position="173"/>
        <end position="190"/>
    </location>
</feature>
<evidence type="ECO:0000313" key="3">
    <source>
        <dbReference type="Proteomes" id="UP001424741"/>
    </source>
</evidence>
<keyword evidence="1" id="KW-0812">Transmembrane</keyword>
<keyword evidence="3" id="KW-1185">Reference proteome</keyword>
<proteinExistence type="predicted"/>
<sequence length="282" mass="32555">MTTLQATYHELANQPEENSFTEAAFDLVDSLIVEYGEEGLAEKVMQDTPADTPWQHTADILGIMIWSTSDNGSGISRETEQWLRDRSDERRCWIALHLDSSPFRNSAEMKRELCEVAHTFPKLASRCEERINSCERIHESPWEEDSKRPNHQVTRIYTAHWDDVVHSSFGLPLWLKIFTIVLLGITYGIIPLGSREFTIATLVALVIASISWLLARTNITSVIQAHQFGRVLIRVRKRLCSIEYPNGKRRYVPRIFLCTKGTRIFIRFPLNLFYYYSSFPLG</sequence>
<evidence type="ECO:0000313" key="2">
    <source>
        <dbReference type="EMBL" id="GAA5495953.1"/>
    </source>
</evidence>
<organism evidence="2 3">
    <name type="scientific">Rubritalea halochordaticola</name>
    <dbReference type="NCBI Taxonomy" id="714537"/>
    <lineage>
        <taxon>Bacteria</taxon>
        <taxon>Pseudomonadati</taxon>
        <taxon>Verrucomicrobiota</taxon>
        <taxon>Verrucomicrobiia</taxon>
        <taxon>Verrucomicrobiales</taxon>
        <taxon>Rubritaleaceae</taxon>
        <taxon>Rubritalea</taxon>
    </lineage>
</organism>
<keyword evidence="1" id="KW-0472">Membrane</keyword>
<evidence type="ECO:0000256" key="1">
    <source>
        <dbReference type="SAM" id="Phobius"/>
    </source>
</evidence>
<reference evidence="2 3" key="1">
    <citation type="submission" date="2024-02" db="EMBL/GenBank/DDBJ databases">
        <title>Rubritalea halochordaticola NBRC 107102.</title>
        <authorList>
            <person name="Ichikawa N."/>
            <person name="Katano-Makiyama Y."/>
            <person name="Hidaka K."/>
        </authorList>
    </citation>
    <scope>NUCLEOTIDE SEQUENCE [LARGE SCALE GENOMIC DNA]</scope>
    <source>
        <strain evidence="2 3">NBRC 107102</strain>
    </source>
</reference>